<keyword evidence="3 12" id="KW-0732">Signal</keyword>
<feature type="domain" description="TSP C-terminal" evidence="14">
    <location>
        <begin position="800"/>
        <end position="1014"/>
    </location>
</feature>
<dbReference type="PROSITE" id="PS50026">
    <property type="entry name" value="EGF_3"/>
    <property type="match status" value="1"/>
</dbReference>
<reference evidence="16" key="1">
    <citation type="submission" date="2025-08" db="UniProtKB">
        <authorList>
            <consortium name="RefSeq"/>
        </authorList>
    </citation>
    <scope>IDENTIFICATION</scope>
    <source>
        <tissue evidence="16">Thorax and Abdomen</tissue>
    </source>
</reference>
<dbReference type="InterPro" id="IPR018097">
    <property type="entry name" value="EGF_Ca-bd_CS"/>
</dbReference>
<feature type="repeat" description="TSP type-3" evidence="10">
    <location>
        <begin position="628"/>
        <end position="663"/>
    </location>
</feature>
<dbReference type="Pfam" id="PF02412">
    <property type="entry name" value="TSP_3"/>
    <property type="match status" value="7"/>
</dbReference>
<dbReference type="AlphaFoldDB" id="A0A6J0B4C9"/>
<dbReference type="Gene3D" id="4.10.1080.10">
    <property type="entry name" value="TSP type-3 repeat"/>
    <property type="match status" value="3"/>
</dbReference>
<evidence type="ECO:0000256" key="9">
    <source>
        <dbReference type="PROSITE-ProRule" id="PRU00076"/>
    </source>
</evidence>
<dbReference type="PROSITE" id="PS51234">
    <property type="entry name" value="TSP3"/>
    <property type="match status" value="4"/>
</dbReference>
<keyword evidence="7" id="KW-1015">Disulfide bond</keyword>
<feature type="signal peptide" evidence="12">
    <location>
        <begin position="1"/>
        <end position="19"/>
    </location>
</feature>
<evidence type="ECO:0000259" key="13">
    <source>
        <dbReference type="PROSITE" id="PS50026"/>
    </source>
</evidence>
<keyword evidence="6" id="KW-0130">Cell adhesion</keyword>
<evidence type="ECO:0000259" key="14">
    <source>
        <dbReference type="PROSITE" id="PS51236"/>
    </source>
</evidence>
<dbReference type="Pfam" id="PF11598">
    <property type="entry name" value="COMP"/>
    <property type="match status" value="1"/>
</dbReference>
<dbReference type="FunFam" id="4.10.1080.10:FF:000004">
    <property type="entry name" value="Cartilage oligomeric matrix protein"/>
    <property type="match status" value="1"/>
</dbReference>
<accession>A0A6J0B4C9</accession>
<evidence type="ECO:0000256" key="3">
    <source>
        <dbReference type="ARBA" id="ARBA00022729"/>
    </source>
</evidence>
<feature type="compositionally biased region" description="Basic and acidic residues" evidence="11">
    <location>
        <begin position="570"/>
        <end position="584"/>
    </location>
</feature>
<dbReference type="CDD" id="cd16081">
    <property type="entry name" value="TSPcc_insect"/>
    <property type="match status" value="1"/>
</dbReference>
<dbReference type="OrthoDB" id="14563at2759"/>
<dbReference type="InterPro" id="IPR003367">
    <property type="entry name" value="Thrombospondin_3-like_rpt"/>
</dbReference>
<dbReference type="FunFam" id="4.10.1080.10:FF:000002">
    <property type="entry name" value="Thrombospondin 3"/>
    <property type="match status" value="1"/>
</dbReference>
<dbReference type="FunFam" id="2.10.25.10:FF:000027">
    <property type="entry name" value="Thrombospondin 3"/>
    <property type="match status" value="1"/>
</dbReference>
<dbReference type="FunFam" id="2.60.120.200:FF:000002">
    <property type="entry name" value="Thrombospondin 3"/>
    <property type="match status" value="1"/>
</dbReference>
<dbReference type="FunCoup" id="A0A6J0B4C9">
    <property type="interactions" value="85"/>
</dbReference>
<dbReference type="Proteomes" id="UP000829291">
    <property type="component" value="Chromosome 1"/>
</dbReference>
<dbReference type="CTD" id="33941"/>
<evidence type="ECO:0000256" key="12">
    <source>
        <dbReference type="SAM" id="SignalP"/>
    </source>
</evidence>
<proteinExistence type="inferred from homology"/>
<comment type="similarity">
    <text evidence="1">Belongs to the thrombospondin family.</text>
</comment>
<keyword evidence="8" id="KW-0325">Glycoprotein</keyword>
<dbReference type="InterPro" id="IPR001881">
    <property type="entry name" value="EGF-like_Ca-bd_dom"/>
</dbReference>
<dbReference type="GO" id="GO:0005509">
    <property type="term" value="F:calcium ion binding"/>
    <property type="evidence" value="ECO:0007669"/>
    <property type="project" value="UniProtKB-UniRule"/>
</dbReference>
<dbReference type="GO" id="GO:0005576">
    <property type="term" value="C:extracellular region"/>
    <property type="evidence" value="ECO:0007669"/>
    <property type="project" value="InterPro"/>
</dbReference>
<feature type="compositionally biased region" description="Basic and acidic residues" evidence="11">
    <location>
        <begin position="742"/>
        <end position="751"/>
    </location>
</feature>
<dbReference type="PROSITE" id="PS01187">
    <property type="entry name" value="EGF_CA"/>
    <property type="match status" value="1"/>
</dbReference>
<sequence length="1047" mass="116338">MRCVAALLVLAALFALSQCSVRSVAPDEALTKELEEALGKDDFVIAVKNIKPRKRRGPETLLIADFAGSKEKFIVILDRRTKHVVIETVHHGSVHIERFDVKGLDDSTVIKNLLLHVHQAQPDANIELYLNCVHYGNVPTNKTLKEMAGILRTVRLEVYKEKKHKAKVYSGMKMSDILVRENCRSEFLDVETMQGTEPQADQPSTRRRGDIQIIPDWDTERCLTEALLVKTLNSLIESIRRIRDEVEFNKQETQHLRSLIENCEGCKRQVTSCSMNSPCYPGAQCRDTISGPQCGSCPRGYVGDGISCRRGYTCADRRCFPGVTCYDRDDGYRCGPCPSGYTGDGERCERLKGCQLNLCHRGVQCMSMDSPPYYRCGACPAGFTGNGTDCHDVDECDLDQPCDPMVRCTNLSPGYRCGPCPPGYEGRAVSGLNSEDARRRRQRCTVIDRCNDGRNGGCVPNSQCFSAGGTVRCGPCRPGYVGNQATGCRPANVVCDDGETVCDDNANCKYYGNNEYACMCKIGWAGNGKLCGIDVDQDGFPDSKLACSERTCMADNCPRTPNGGQEDTDRDGQGDACDLDKDNDNIPNVADNCPTVYNPEQEDNDRDRLDGVGDACDNCPYIYNPGQRDVDGDKLGDSCDDDIDNDGIINIHDNCPWKANVDQSDRDRDGLGDVCDNCPYSSNADQRDSDRDNVGDACDTGADRDGDGFQDDRDNCPDVANGDQADTDKDSIGDACDDDKDGDGIPDDRDNCPYSYNPEQLRPGYDFRKDKCKTDADDDRVPNNFDNCPNNSLIWATDFRAFETIVLDPVGEAQMDPNWVIQNNGSEILQTVNSDPGIAVGLDTFNGVDFEGTFYVDTTIDDDYAGFIFSYQSNQKFYVVMWKKKSQTYWQSTPFRAVAEPGIQIKLVNSVTGPGEMLRNSIWHTGDTEDQVKLLWKDPRNVGWKDHTSYRWLLLHRPEIGLIRLRIYEGRHMVADSGNIFDSTLKGGSLGVFCFSQEAIIWSDLVYRCNEHVPEIVYRDLSPELQRAVHIDRSKAHFGGVATNRGG</sequence>
<feature type="compositionally biased region" description="Basic and acidic residues" evidence="11">
    <location>
        <begin position="701"/>
        <end position="716"/>
    </location>
</feature>
<evidence type="ECO:0000256" key="1">
    <source>
        <dbReference type="ARBA" id="ARBA00009456"/>
    </source>
</evidence>
<dbReference type="RefSeq" id="XP_015509939.1">
    <property type="nucleotide sequence ID" value="XM_015654453.2"/>
</dbReference>
<feature type="chain" id="PRO_5026704937" evidence="12">
    <location>
        <begin position="20"/>
        <end position="1047"/>
    </location>
</feature>
<dbReference type="InterPro" id="IPR013320">
    <property type="entry name" value="ConA-like_dom_sf"/>
</dbReference>
<dbReference type="InterPro" id="IPR028974">
    <property type="entry name" value="TSP_type-3_rpt"/>
</dbReference>
<dbReference type="Pfam" id="PF05735">
    <property type="entry name" value="TSP_C"/>
    <property type="match status" value="1"/>
</dbReference>
<feature type="region of interest" description="Disordered" evidence="11">
    <location>
        <begin position="558"/>
        <end position="609"/>
    </location>
</feature>
<feature type="domain" description="EGF-like" evidence="13">
    <location>
        <begin position="310"/>
        <end position="349"/>
    </location>
</feature>
<feature type="repeat" description="TSP type-3" evidence="10">
    <location>
        <begin position="687"/>
        <end position="724"/>
    </location>
</feature>
<dbReference type="PROSITE" id="PS01186">
    <property type="entry name" value="EGF_2"/>
    <property type="match status" value="1"/>
</dbReference>
<dbReference type="InParanoid" id="A0A6J0B4C9"/>
<keyword evidence="4" id="KW-0677">Repeat</keyword>
<dbReference type="Gene3D" id="2.10.25.10">
    <property type="entry name" value="Laminin"/>
    <property type="match status" value="4"/>
</dbReference>
<dbReference type="PROSITE" id="PS51236">
    <property type="entry name" value="TSP_CTER"/>
    <property type="match status" value="1"/>
</dbReference>
<protein>
    <submittedName>
        <fullName evidence="16">Cartilage oligomeric matrix protein isoform X2</fullName>
    </submittedName>
</protein>
<dbReference type="Gene3D" id="2.60.120.200">
    <property type="match status" value="1"/>
</dbReference>
<dbReference type="GO" id="GO:0007155">
    <property type="term" value="P:cell adhesion"/>
    <property type="evidence" value="ECO:0007669"/>
    <property type="project" value="UniProtKB-KW"/>
</dbReference>
<comment type="caution">
    <text evidence="9">Lacks conserved residue(s) required for the propagation of feature annotation.</text>
</comment>
<evidence type="ECO:0000256" key="5">
    <source>
        <dbReference type="ARBA" id="ARBA00022837"/>
    </source>
</evidence>
<dbReference type="GeneID" id="107217083"/>
<dbReference type="CDD" id="cd00054">
    <property type="entry name" value="EGF_CA"/>
    <property type="match status" value="2"/>
</dbReference>
<evidence type="ECO:0000256" key="4">
    <source>
        <dbReference type="ARBA" id="ARBA00022737"/>
    </source>
</evidence>
<keyword evidence="2 9" id="KW-0245">EGF-like domain</keyword>
<keyword evidence="15" id="KW-1185">Reference proteome</keyword>
<evidence type="ECO:0000256" key="10">
    <source>
        <dbReference type="PROSITE-ProRule" id="PRU00634"/>
    </source>
</evidence>
<gene>
    <name evidence="16" type="primary">LOC107217083</name>
</gene>
<dbReference type="PANTHER" id="PTHR10199">
    <property type="entry name" value="THROMBOSPONDIN"/>
    <property type="match status" value="1"/>
</dbReference>
<evidence type="ECO:0000313" key="15">
    <source>
        <dbReference type="Proteomes" id="UP000829291"/>
    </source>
</evidence>
<dbReference type="InterPro" id="IPR000742">
    <property type="entry name" value="EGF"/>
</dbReference>
<feature type="compositionally biased region" description="Basic and acidic residues" evidence="11">
    <location>
        <begin position="685"/>
        <end position="694"/>
    </location>
</feature>
<evidence type="ECO:0000256" key="2">
    <source>
        <dbReference type="ARBA" id="ARBA00022536"/>
    </source>
</evidence>
<keyword evidence="5 10" id="KW-0106">Calcium</keyword>
<feature type="repeat" description="TSP type-3" evidence="10">
    <location>
        <begin position="725"/>
        <end position="760"/>
    </location>
</feature>
<dbReference type="SMART" id="SM00181">
    <property type="entry name" value="EGF"/>
    <property type="match status" value="6"/>
</dbReference>
<dbReference type="InterPro" id="IPR017897">
    <property type="entry name" value="Thrombospondin_3_rpt"/>
</dbReference>
<dbReference type="FunFam" id="4.10.1080.10:FF:000001">
    <property type="entry name" value="Thrombospondin 3"/>
    <property type="match status" value="1"/>
</dbReference>
<dbReference type="SUPFAM" id="SSF103647">
    <property type="entry name" value="TSP type-3 repeat"/>
    <property type="match status" value="3"/>
</dbReference>
<name>A0A6J0B4C9_NEOLC</name>
<dbReference type="PANTHER" id="PTHR10199:SF100">
    <property type="entry name" value="THROMBOSPONDIN, ISOFORM A"/>
    <property type="match status" value="1"/>
</dbReference>
<dbReference type="InterPro" id="IPR008859">
    <property type="entry name" value="Thrombospondin_C"/>
</dbReference>
<dbReference type="FunFam" id="2.10.25.10:FF:000025">
    <property type="entry name" value="Thrombospondin 3"/>
    <property type="match status" value="1"/>
</dbReference>
<dbReference type="InterPro" id="IPR024665">
    <property type="entry name" value="TSP/COMP_CC"/>
</dbReference>
<organism evidence="16">
    <name type="scientific">Neodiprion lecontei</name>
    <name type="common">Redheaded pine sawfly</name>
    <dbReference type="NCBI Taxonomy" id="441921"/>
    <lineage>
        <taxon>Eukaryota</taxon>
        <taxon>Metazoa</taxon>
        <taxon>Ecdysozoa</taxon>
        <taxon>Arthropoda</taxon>
        <taxon>Hexapoda</taxon>
        <taxon>Insecta</taxon>
        <taxon>Pterygota</taxon>
        <taxon>Neoptera</taxon>
        <taxon>Endopterygota</taxon>
        <taxon>Hymenoptera</taxon>
        <taxon>Tenthredinoidea</taxon>
        <taxon>Diprionidae</taxon>
        <taxon>Diprioninae</taxon>
        <taxon>Neodiprion</taxon>
    </lineage>
</organism>
<evidence type="ECO:0000256" key="11">
    <source>
        <dbReference type="SAM" id="MobiDB-lite"/>
    </source>
</evidence>
<evidence type="ECO:0000313" key="16">
    <source>
        <dbReference type="RefSeq" id="XP_015509939.1"/>
    </source>
</evidence>
<evidence type="ECO:0000256" key="7">
    <source>
        <dbReference type="ARBA" id="ARBA00023157"/>
    </source>
</evidence>
<evidence type="ECO:0000256" key="8">
    <source>
        <dbReference type="ARBA" id="ARBA00023180"/>
    </source>
</evidence>
<feature type="region of interest" description="Disordered" evidence="11">
    <location>
        <begin position="680"/>
        <end position="762"/>
    </location>
</feature>
<dbReference type="SUPFAM" id="SSF49899">
    <property type="entry name" value="Concanavalin A-like lectins/glucanases"/>
    <property type="match status" value="1"/>
</dbReference>
<dbReference type="SMART" id="SM00179">
    <property type="entry name" value="EGF_CA"/>
    <property type="match status" value="4"/>
</dbReference>
<evidence type="ECO:0000256" key="6">
    <source>
        <dbReference type="ARBA" id="ARBA00022889"/>
    </source>
</evidence>
<dbReference type="KEGG" id="nlo:107217083"/>
<feature type="repeat" description="TSP type-3" evidence="10">
    <location>
        <begin position="566"/>
        <end position="601"/>
    </location>
</feature>